<feature type="transmembrane region" description="Helical" evidence="1">
    <location>
        <begin position="22"/>
        <end position="47"/>
    </location>
</feature>
<dbReference type="RefSeq" id="WP_110099565.1">
    <property type="nucleotide sequence ID" value="NZ_CP122561.1"/>
</dbReference>
<name>A0AAJ6AQN2_9MICC</name>
<organism evidence="3 4">
    <name type="scientific">Auritidibacter ignavus</name>
    <dbReference type="NCBI Taxonomy" id="678932"/>
    <lineage>
        <taxon>Bacteria</taxon>
        <taxon>Bacillati</taxon>
        <taxon>Actinomycetota</taxon>
        <taxon>Actinomycetes</taxon>
        <taxon>Micrococcales</taxon>
        <taxon>Micrococcaceae</taxon>
        <taxon>Auritidibacter</taxon>
    </lineage>
</organism>
<evidence type="ECO:0000259" key="2">
    <source>
        <dbReference type="PROSITE" id="PS51782"/>
    </source>
</evidence>
<dbReference type="EMBL" id="CP122566">
    <property type="protein sequence ID" value="WGH94059.1"/>
    <property type="molecule type" value="Genomic_DNA"/>
</dbReference>
<dbReference type="Pfam" id="PF01476">
    <property type="entry name" value="LysM"/>
    <property type="match status" value="1"/>
</dbReference>
<protein>
    <submittedName>
        <fullName evidence="3">LysM peptidoglycan-binding domain-containing protein</fullName>
    </submittedName>
</protein>
<keyword evidence="1" id="KW-0472">Membrane</keyword>
<dbReference type="PROSITE" id="PS51782">
    <property type="entry name" value="LYSM"/>
    <property type="match status" value="1"/>
</dbReference>
<dbReference type="InterPro" id="IPR036779">
    <property type="entry name" value="LysM_dom_sf"/>
</dbReference>
<dbReference type="Proteomes" id="UP001224674">
    <property type="component" value="Chromosome"/>
</dbReference>
<dbReference type="Gene3D" id="3.10.350.10">
    <property type="entry name" value="LysM domain"/>
    <property type="match status" value="1"/>
</dbReference>
<evidence type="ECO:0000313" key="3">
    <source>
        <dbReference type="EMBL" id="WGH94059.1"/>
    </source>
</evidence>
<proteinExistence type="predicted"/>
<keyword evidence="1" id="KW-0812">Transmembrane</keyword>
<accession>A0AAJ6AQN2</accession>
<dbReference type="AlphaFoldDB" id="A0AAJ6AQN2"/>
<dbReference type="SMART" id="SM00257">
    <property type="entry name" value="LysM"/>
    <property type="match status" value="1"/>
</dbReference>
<keyword evidence="1" id="KW-1133">Transmembrane helix</keyword>
<dbReference type="GeneID" id="83695245"/>
<reference evidence="3 4" key="1">
    <citation type="submission" date="2023-03" db="EMBL/GenBank/DDBJ databases">
        <title>Complete genome sequences of several Auritidibacter ignavus strains isolated from ear infections.</title>
        <authorList>
            <person name="Baehr T."/>
            <person name="Baumhoegger A.M."/>
        </authorList>
    </citation>
    <scope>NUCLEOTIDE SEQUENCE [LARGE SCALE GENOMIC DNA]</scope>
    <source>
        <strain evidence="3 4">BABAE-6</strain>
    </source>
</reference>
<evidence type="ECO:0000256" key="1">
    <source>
        <dbReference type="SAM" id="Phobius"/>
    </source>
</evidence>
<evidence type="ECO:0000313" key="4">
    <source>
        <dbReference type="Proteomes" id="UP001224674"/>
    </source>
</evidence>
<dbReference type="CDD" id="cd00118">
    <property type="entry name" value="LysM"/>
    <property type="match status" value="1"/>
</dbReference>
<sequence length="117" mass="12558">MTIANHASTSVNAMSLTRRGRLVFRAVPLAVVGTLLVGFFAMVLFGWGNPSAEASHQSHQAGMVTLTVGYGDTLWSIAGEIAPEEPRADVVTRIAELNDLETSDIAVGDKLFVPRYQ</sequence>
<gene>
    <name evidence="3" type="ORF">QDX21_04510</name>
</gene>
<dbReference type="InterPro" id="IPR018392">
    <property type="entry name" value="LysM"/>
</dbReference>
<feature type="domain" description="LysM" evidence="2">
    <location>
        <begin position="64"/>
        <end position="113"/>
    </location>
</feature>
<keyword evidence="4" id="KW-1185">Reference proteome</keyword>